<accession>A0A6J5W694</accession>
<evidence type="ECO:0000313" key="2">
    <source>
        <dbReference type="Proteomes" id="UP000507245"/>
    </source>
</evidence>
<dbReference type="Proteomes" id="UP000507245">
    <property type="component" value="Unassembled WGS sequence"/>
</dbReference>
<name>A0A6J5W694_PRUAR</name>
<evidence type="ECO:0000313" key="1">
    <source>
        <dbReference type="EMBL" id="CAB4293728.1"/>
    </source>
</evidence>
<dbReference type="EMBL" id="CAEKKB010000001">
    <property type="protein sequence ID" value="CAB4293728.1"/>
    <property type="molecule type" value="Genomic_DNA"/>
</dbReference>
<dbReference type="AlphaFoldDB" id="A0A6J5W694"/>
<organism evidence="1 2">
    <name type="scientific">Prunus armeniaca</name>
    <name type="common">Apricot</name>
    <name type="synonym">Armeniaca vulgaris</name>
    <dbReference type="NCBI Taxonomy" id="36596"/>
    <lineage>
        <taxon>Eukaryota</taxon>
        <taxon>Viridiplantae</taxon>
        <taxon>Streptophyta</taxon>
        <taxon>Embryophyta</taxon>
        <taxon>Tracheophyta</taxon>
        <taxon>Spermatophyta</taxon>
        <taxon>Magnoliopsida</taxon>
        <taxon>eudicotyledons</taxon>
        <taxon>Gunneridae</taxon>
        <taxon>Pentapetalae</taxon>
        <taxon>rosids</taxon>
        <taxon>fabids</taxon>
        <taxon>Rosales</taxon>
        <taxon>Rosaceae</taxon>
        <taxon>Amygdaloideae</taxon>
        <taxon>Amygdaleae</taxon>
        <taxon>Prunus</taxon>
    </lineage>
</organism>
<proteinExistence type="predicted"/>
<keyword evidence="2" id="KW-1185">Reference proteome</keyword>
<protein>
    <submittedName>
        <fullName evidence="1">Uncharacterized protein</fullName>
    </submittedName>
</protein>
<sequence>MSFMVRRRTSKMKGPGARDWAKRSWNVLVVRVLRLLCDCCDSCRPIRTCVVSDSHRFEVGLKDEVPNDTVSLATFALMMRCLQDDLSNYSVRGCRTAALAPRCLGQYPRLVNRSVVWIKANHDSEDSGASGAAPRIVDLKLPRKTKLFTWPSFGFLHPSGGPLLPILNKVANDETKSPGLK</sequence>
<reference evidence="2" key="1">
    <citation type="journal article" date="2020" name="Genome Biol.">
        <title>Gamete binning: chromosome-level and haplotype-resolved genome assembly enabled by high-throughput single-cell sequencing of gamete genomes.</title>
        <authorList>
            <person name="Campoy J.A."/>
            <person name="Sun H."/>
            <person name="Goel M."/>
            <person name="Jiao W.-B."/>
            <person name="Folz-Donahue K."/>
            <person name="Wang N."/>
            <person name="Rubio M."/>
            <person name="Liu C."/>
            <person name="Kukat C."/>
            <person name="Ruiz D."/>
            <person name="Huettel B."/>
            <person name="Schneeberger K."/>
        </authorList>
    </citation>
    <scope>NUCLEOTIDE SEQUENCE [LARGE SCALE GENOMIC DNA]</scope>
    <source>
        <strain evidence="2">cv. Rojo Pasion</strain>
    </source>
</reference>
<gene>
    <name evidence="1" type="ORF">ORAREDHAP_LOCUS2884</name>
</gene>